<proteinExistence type="predicted"/>
<evidence type="ECO:0000313" key="2">
    <source>
        <dbReference type="Proteomes" id="UP000709336"/>
    </source>
</evidence>
<name>A0ABX1R3R3_9ALTE</name>
<dbReference type="RefSeq" id="WP_169210422.1">
    <property type="nucleotide sequence ID" value="NZ_JAATNW010000004.1"/>
</dbReference>
<keyword evidence="2" id="KW-1185">Reference proteome</keyword>
<dbReference type="EMBL" id="JAATNW010000004">
    <property type="protein sequence ID" value="NMH59845.1"/>
    <property type="molecule type" value="Genomic_DNA"/>
</dbReference>
<accession>A0ABX1R3R3</accession>
<reference evidence="1 2" key="1">
    <citation type="submission" date="2020-03" db="EMBL/GenBank/DDBJ databases">
        <title>Alteromonas ponticola sp. nov., isolated from seawater.</title>
        <authorList>
            <person name="Yoon J.-H."/>
            <person name="Kim Y.-O."/>
        </authorList>
    </citation>
    <scope>NUCLEOTIDE SEQUENCE [LARGE SCALE GENOMIC DNA]</scope>
    <source>
        <strain evidence="1 2">MYP5</strain>
    </source>
</reference>
<sequence length="65" mass="7316">MEILELSHTELEQVSGGKFGDYTFSCCNITAFGFELSYEVFSYSGNYDGANSTYGFNRISAYNRL</sequence>
<evidence type="ECO:0008006" key="3">
    <source>
        <dbReference type="Google" id="ProtNLM"/>
    </source>
</evidence>
<comment type="caution">
    <text evidence="1">The sequence shown here is derived from an EMBL/GenBank/DDBJ whole genome shotgun (WGS) entry which is preliminary data.</text>
</comment>
<gene>
    <name evidence="1" type="ORF">HCJ96_07450</name>
</gene>
<evidence type="ECO:0000313" key="1">
    <source>
        <dbReference type="EMBL" id="NMH59845.1"/>
    </source>
</evidence>
<organism evidence="1 2">
    <name type="scientific">Alteromonas ponticola</name>
    <dbReference type="NCBI Taxonomy" id="2720613"/>
    <lineage>
        <taxon>Bacteria</taxon>
        <taxon>Pseudomonadati</taxon>
        <taxon>Pseudomonadota</taxon>
        <taxon>Gammaproteobacteria</taxon>
        <taxon>Alteromonadales</taxon>
        <taxon>Alteromonadaceae</taxon>
        <taxon>Alteromonas/Salinimonas group</taxon>
        <taxon>Alteromonas</taxon>
    </lineage>
</organism>
<dbReference type="Proteomes" id="UP000709336">
    <property type="component" value="Unassembled WGS sequence"/>
</dbReference>
<protein>
    <recommendedName>
        <fullName evidence="3">Bacteriocin</fullName>
    </recommendedName>
</protein>